<gene>
    <name evidence="2" type="ORF">NCTC11951_00270</name>
</gene>
<keyword evidence="1" id="KW-1133">Transmembrane helix</keyword>
<feature type="transmembrane region" description="Helical" evidence="1">
    <location>
        <begin position="30"/>
        <end position="46"/>
    </location>
</feature>
<reference evidence="2 3" key="1">
    <citation type="submission" date="2018-12" db="EMBL/GenBank/DDBJ databases">
        <authorList>
            <consortium name="Pathogen Informatics"/>
        </authorList>
    </citation>
    <scope>NUCLEOTIDE SEQUENCE [LARGE SCALE GENOMIC DNA]</scope>
    <source>
        <strain evidence="2 3">NCTC11951</strain>
    </source>
</reference>
<protein>
    <submittedName>
        <fullName evidence="2">Uncharacterized protein</fullName>
    </submittedName>
</protein>
<dbReference type="AlphaFoldDB" id="A0A448J726"/>
<name>A0A448J726_CAMJU</name>
<keyword evidence="1" id="KW-0812">Transmembrane</keyword>
<sequence>MLELLKNIGLGLFVNGNYALLSGNITLNNIYIVFGSVALMALSIYADRKEKK</sequence>
<proteinExistence type="predicted"/>
<evidence type="ECO:0000256" key="1">
    <source>
        <dbReference type="SAM" id="Phobius"/>
    </source>
</evidence>
<dbReference type="Proteomes" id="UP000275504">
    <property type="component" value="Chromosome"/>
</dbReference>
<evidence type="ECO:0000313" key="3">
    <source>
        <dbReference type="Proteomes" id="UP000275504"/>
    </source>
</evidence>
<accession>A0A448J726</accession>
<keyword evidence="1" id="KW-0472">Membrane</keyword>
<evidence type="ECO:0000313" key="2">
    <source>
        <dbReference type="EMBL" id="VEG60458.1"/>
    </source>
</evidence>
<organism evidence="2 3">
    <name type="scientific">Campylobacter jejuni subsp. doylei</name>
    <dbReference type="NCBI Taxonomy" id="32021"/>
    <lineage>
        <taxon>Bacteria</taxon>
        <taxon>Pseudomonadati</taxon>
        <taxon>Campylobacterota</taxon>
        <taxon>Epsilonproteobacteria</taxon>
        <taxon>Campylobacterales</taxon>
        <taxon>Campylobacteraceae</taxon>
        <taxon>Campylobacter</taxon>
    </lineage>
</organism>
<dbReference type="EMBL" id="LR134359">
    <property type="protein sequence ID" value="VEG60458.1"/>
    <property type="molecule type" value="Genomic_DNA"/>
</dbReference>